<accession>A0AAD7E9S6</accession>
<dbReference type="EMBL" id="JARIHO010000095">
    <property type="protein sequence ID" value="KAJ7305627.1"/>
    <property type="molecule type" value="Genomic_DNA"/>
</dbReference>
<protein>
    <recommendedName>
        <fullName evidence="3">F-box domain-containing protein</fullName>
    </recommendedName>
</protein>
<keyword evidence="2" id="KW-1185">Reference proteome</keyword>
<evidence type="ECO:0000313" key="1">
    <source>
        <dbReference type="EMBL" id="KAJ7305627.1"/>
    </source>
</evidence>
<proteinExistence type="predicted"/>
<gene>
    <name evidence="1" type="ORF">DFH08DRAFT_824928</name>
</gene>
<reference evidence="1" key="1">
    <citation type="submission" date="2023-03" db="EMBL/GenBank/DDBJ databases">
        <title>Massive genome expansion in bonnet fungi (Mycena s.s.) driven by repeated elements and novel gene families across ecological guilds.</title>
        <authorList>
            <consortium name="Lawrence Berkeley National Laboratory"/>
            <person name="Harder C.B."/>
            <person name="Miyauchi S."/>
            <person name="Viragh M."/>
            <person name="Kuo A."/>
            <person name="Thoen E."/>
            <person name="Andreopoulos B."/>
            <person name="Lu D."/>
            <person name="Skrede I."/>
            <person name="Drula E."/>
            <person name="Henrissat B."/>
            <person name="Morin E."/>
            <person name="Kohler A."/>
            <person name="Barry K."/>
            <person name="LaButti K."/>
            <person name="Morin E."/>
            <person name="Salamov A."/>
            <person name="Lipzen A."/>
            <person name="Mereny Z."/>
            <person name="Hegedus B."/>
            <person name="Baldrian P."/>
            <person name="Stursova M."/>
            <person name="Weitz H."/>
            <person name="Taylor A."/>
            <person name="Grigoriev I.V."/>
            <person name="Nagy L.G."/>
            <person name="Martin F."/>
            <person name="Kauserud H."/>
        </authorList>
    </citation>
    <scope>NUCLEOTIDE SEQUENCE</scope>
    <source>
        <strain evidence="1">CBHHK002</strain>
    </source>
</reference>
<organism evidence="1 2">
    <name type="scientific">Mycena albidolilacea</name>
    <dbReference type="NCBI Taxonomy" id="1033008"/>
    <lineage>
        <taxon>Eukaryota</taxon>
        <taxon>Fungi</taxon>
        <taxon>Dikarya</taxon>
        <taxon>Basidiomycota</taxon>
        <taxon>Agaricomycotina</taxon>
        <taxon>Agaricomycetes</taxon>
        <taxon>Agaricomycetidae</taxon>
        <taxon>Agaricales</taxon>
        <taxon>Marasmiineae</taxon>
        <taxon>Mycenaceae</taxon>
        <taxon>Mycena</taxon>
    </lineage>
</organism>
<comment type="caution">
    <text evidence="1">The sequence shown here is derived from an EMBL/GenBank/DDBJ whole genome shotgun (WGS) entry which is preliminary data.</text>
</comment>
<dbReference type="AlphaFoldDB" id="A0AAD7E9S6"/>
<name>A0AAD7E9S6_9AGAR</name>
<sequence length="102" mass="11582">MSNVRNIVISTPELLELIIFRFLMRDLLVTAPLVSKAWQALTLIQVLQRTLIFHPDLSSDPAQNPLLSASRYHQLFAQKEANAEFDDSHVAPTASNNRRVRT</sequence>
<evidence type="ECO:0008006" key="3">
    <source>
        <dbReference type="Google" id="ProtNLM"/>
    </source>
</evidence>
<dbReference type="Proteomes" id="UP001218218">
    <property type="component" value="Unassembled WGS sequence"/>
</dbReference>
<evidence type="ECO:0000313" key="2">
    <source>
        <dbReference type="Proteomes" id="UP001218218"/>
    </source>
</evidence>